<feature type="transmembrane region" description="Helical" evidence="8">
    <location>
        <begin position="21"/>
        <end position="42"/>
    </location>
</feature>
<dbReference type="GO" id="GO:0016763">
    <property type="term" value="F:pentosyltransferase activity"/>
    <property type="evidence" value="ECO:0007669"/>
    <property type="project" value="TreeGrafter"/>
</dbReference>
<evidence type="ECO:0000256" key="4">
    <source>
        <dbReference type="ARBA" id="ARBA00022679"/>
    </source>
</evidence>
<dbReference type="OrthoDB" id="5166595at2"/>
<organism evidence="10 11">
    <name type="scientific">Tamaricihabitans halophyticus</name>
    <dbReference type="NCBI Taxonomy" id="1262583"/>
    <lineage>
        <taxon>Bacteria</taxon>
        <taxon>Bacillati</taxon>
        <taxon>Actinomycetota</taxon>
        <taxon>Actinomycetes</taxon>
        <taxon>Pseudonocardiales</taxon>
        <taxon>Pseudonocardiaceae</taxon>
        <taxon>Tamaricihabitans</taxon>
    </lineage>
</organism>
<dbReference type="InterPro" id="IPR038731">
    <property type="entry name" value="RgtA/B/C-like"/>
</dbReference>
<dbReference type="GO" id="GO:0005886">
    <property type="term" value="C:plasma membrane"/>
    <property type="evidence" value="ECO:0007669"/>
    <property type="project" value="UniProtKB-SubCell"/>
</dbReference>
<evidence type="ECO:0000256" key="3">
    <source>
        <dbReference type="ARBA" id="ARBA00022676"/>
    </source>
</evidence>
<evidence type="ECO:0000256" key="1">
    <source>
        <dbReference type="ARBA" id="ARBA00004651"/>
    </source>
</evidence>
<accession>A0A4V2SS18</accession>
<proteinExistence type="predicted"/>
<keyword evidence="7 8" id="KW-0472">Membrane</keyword>
<comment type="subcellular location">
    <subcellularLocation>
        <location evidence="1">Cell membrane</location>
        <topology evidence="1">Multi-pass membrane protein</topology>
    </subcellularLocation>
</comment>
<keyword evidence="3 10" id="KW-0328">Glycosyltransferase</keyword>
<keyword evidence="6 8" id="KW-1133">Transmembrane helix</keyword>
<sequence length="506" mass="55219">MAAITALPTQRAQLPTFARGGVLTIAGIVGLALLLTSGRYGYFLDELYFLAAGRQLDWGYADQPPLLPLLAHLMDSIAPGSLVVLRLPATLLTAAGVVVTALIARELGGRRRAQLLSASAFACCLQFLGTGHLLATSTIDPFLWTVLTLLLVRWIRTRADGLLVWSGVVTALALNTKFLIVGFWLVAGCCLLFFGPRTLLRRPALWIGAAIAAIGVLPTVLWQAFNGWPQLTMSSAIDEETSAVGGRLLLLPTGILSAGMLAGAVLLIYGCWQLLRTDALRPYRFLGATLLGLAVLFLVAGGRHYYIAGMFPICWAAAAVTIERRPPARWWRWVPTWPSMVASGLIAVMLTLPVWPESWVRSGSAPNATRFLVAEIDWPRFTESVAEAWQAIPAEQRSRTAIVTELYWQAGALSQYGPQHQLPEPYSGNRGYWTLGSPAEQADTVLYVGTDPTVLRRHFETVRQLRPAASPASVADFGRSAPLWLASGPDRSWAQLWPEFREWALP</sequence>
<evidence type="ECO:0000256" key="2">
    <source>
        <dbReference type="ARBA" id="ARBA00022475"/>
    </source>
</evidence>
<feature type="transmembrane region" description="Helical" evidence="8">
    <location>
        <begin position="83"/>
        <end position="103"/>
    </location>
</feature>
<evidence type="ECO:0000313" key="11">
    <source>
        <dbReference type="Proteomes" id="UP000294911"/>
    </source>
</evidence>
<keyword evidence="2" id="KW-1003">Cell membrane</keyword>
<dbReference type="AlphaFoldDB" id="A0A4V2SS18"/>
<dbReference type="InterPro" id="IPR050297">
    <property type="entry name" value="LipidA_mod_glycosyltrf_83"/>
</dbReference>
<reference evidence="10 11" key="1">
    <citation type="submission" date="2019-03" db="EMBL/GenBank/DDBJ databases">
        <title>Genomic Encyclopedia of Type Strains, Phase IV (KMG-IV): sequencing the most valuable type-strain genomes for metagenomic binning, comparative biology and taxonomic classification.</title>
        <authorList>
            <person name="Goeker M."/>
        </authorList>
    </citation>
    <scope>NUCLEOTIDE SEQUENCE [LARGE SCALE GENOMIC DNA]</scope>
    <source>
        <strain evidence="10 11">DSM 45765</strain>
    </source>
</reference>
<feature type="transmembrane region" description="Helical" evidence="8">
    <location>
        <begin position="162"/>
        <end position="193"/>
    </location>
</feature>
<feature type="transmembrane region" description="Helical" evidence="8">
    <location>
        <begin position="205"/>
        <end position="225"/>
    </location>
</feature>
<name>A0A4V2SS18_9PSEU</name>
<dbReference type="Pfam" id="PF13231">
    <property type="entry name" value="PMT_2"/>
    <property type="match status" value="1"/>
</dbReference>
<feature type="transmembrane region" description="Helical" evidence="8">
    <location>
        <begin position="249"/>
        <end position="271"/>
    </location>
</feature>
<dbReference type="PANTHER" id="PTHR33908">
    <property type="entry name" value="MANNOSYLTRANSFERASE YKCB-RELATED"/>
    <property type="match status" value="1"/>
</dbReference>
<gene>
    <name evidence="10" type="ORF">EV191_11981</name>
</gene>
<evidence type="ECO:0000256" key="7">
    <source>
        <dbReference type="ARBA" id="ARBA00023136"/>
    </source>
</evidence>
<feature type="transmembrane region" description="Helical" evidence="8">
    <location>
        <begin position="283"/>
        <end position="299"/>
    </location>
</feature>
<evidence type="ECO:0000256" key="5">
    <source>
        <dbReference type="ARBA" id="ARBA00022692"/>
    </source>
</evidence>
<keyword evidence="5 8" id="KW-0812">Transmembrane</keyword>
<dbReference type="RefSeq" id="WP_132880438.1">
    <property type="nucleotide sequence ID" value="NZ_SLXQ01000019.1"/>
</dbReference>
<dbReference type="EMBL" id="SLXQ01000019">
    <property type="protein sequence ID" value="TCP44796.1"/>
    <property type="molecule type" value="Genomic_DNA"/>
</dbReference>
<evidence type="ECO:0000256" key="8">
    <source>
        <dbReference type="SAM" id="Phobius"/>
    </source>
</evidence>
<evidence type="ECO:0000256" key="6">
    <source>
        <dbReference type="ARBA" id="ARBA00022989"/>
    </source>
</evidence>
<dbReference type="Proteomes" id="UP000294911">
    <property type="component" value="Unassembled WGS sequence"/>
</dbReference>
<feature type="transmembrane region" description="Helical" evidence="8">
    <location>
        <begin position="115"/>
        <end position="135"/>
    </location>
</feature>
<comment type="caution">
    <text evidence="10">The sequence shown here is derived from an EMBL/GenBank/DDBJ whole genome shotgun (WGS) entry which is preliminary data.</text>
</comment>
<evidence type="ECO:0000313" key="10">
    <source>
        <dbReference type="EMBL" id="TCP44796.1"/>
    </source>
</evidence>
<evidence type="ECO:0000259" key="9">
    <source>
        <dbReference type="Pfam" id="PF13231"/>
    </source>
</evidence>
<keyword evidence="11" id="KW-1185">Reference proteome</keyword>
<dbReference type="PANTHER" id="PTHR33908:SF11">
    <property type="entry name" value="MEMBRANE PROTEIN"/>
    <property type="match status" value="1"/>
</dbReference>
<dbReference type="GO" id="GO:0009103">
    <property type="term" value="P:lipopolysaccharide biosynthetic process"/>
    <property type="evidence" value="ECO:0007669"/>
    <property type="project" value="UniProtKB-ARBA"/>
</dbReference>
<protein>
    <submittedName>
        <fullName evidence="10">Dolichyl-phosphate-mannose-protein mannosyltransferase</fullName>
    </submittedName>
</protein>
<feature type="domain" description="Glycosyltransferase RgtA/B/C/D-like" evidence="9">
    <location>
        <begin position="62"/>
        <end position="222"/>
    </location>
</feature>
<keyword evidence="4 10" id="KW-0808">Transferase</keyword>